<organism evidence="1">
    <name type="scientific">Anguilla anguilla</name>
    <name type="common">European freshwater eel</name>
    <name type="synonym">Muraena anguilla</name>
    <dbReference type="NCBI Taxonomy" id="7936"/>
    <lineage>
        <taxon>Eukaryota</taxon>
        <taxon>Metazoa</taxon>
        <taxon>Chordata</taxon>
        <taxon>Craniata</taxon>
        <taxon>Vertebrata</taxon>
        <taxon>Euteleostomi</taxon>
        <taxon>Actinopterygii</taxon>
        <taxon>Neopterygii</taxon>
        <taxon>Teleostei</taxon>
        <taxon>Anguilliformes</taxon>
        <taxon>Anguillidae</taxon>
        <taxon>Anguilla</taxon>
    </lineage>
</organism>
<reference evidence="1" key="2">
    <citation type="journal article" date="2015" name="Fish Shellfish Immunol.">
        <title>Early steps in the European eel (Anguilla anguilla)-Vibrio vulnificus interaction in the gills: Role of the RtxA13 toxin.</title>
        <authorList>
            <person name="Callol A."/>
            <person name="Pajuelo D."/>
            <person name="Ebbesson L."/>
            <person name="Teles M."/>
            <person name="MacKenzie S."/>
            <person name="Amaro C."/>
        </authorList>
    </citation>
    <scope>NUCLEOTIDE SEQUENCE</scope>
</reference>
<accession>A0A0E9RGX0</accession>
<dbReference type="AlphaFoldDB" id="A0A0E9RGX0"/>
<evidence type="ECO:0000313" key="1">
    <source>
        <dbReference type="EMBL" id="JAH28381.1"/>
    </source>
</evidence>
<reference evidence="1" key="1">
    <citation type="submission" date="2014-11" db="EMBL/GenBank/DDBJ databases">
        <authorList>
            <person name="Amaro Gonzalez C."/>
        </authorList>
    </citation>
    <scope>NUCLEOTIDE SEQUENCE</scope>
</reference>
<name>A0A0E9RGX0_ANGAN</name>
<protein>
    <submittedName>
        <fullName evidence="1">Uncharacterized protein</fullName>
    </submittedName>
</protein>
<sequence>MSACVCVCHLKTVTVPKKHWVYEDISRKTQLQCALSHTLSISLFTIYRKPKKGIRIHMIM</sequence>
<dbReference type="EMBL" id="GBXM01080196">
    <property type="protein sequence ID" value="JAH28381.1"/>
    <property type="molecule type" value="Transcribed_RNA"/>
</dbReference>
<proteinExistence type="predicted"/>